<feature type="region of interest" description="Disordered" evidence="5">
    <location>
        <begin position="432"/>
        <end position="451"/>
    </location>
</feature>
<feature type="region of interest" description="Disordered" evidence="5">
    <location>
        <begin position="571"/>
        <end position="618"/>
    </location>
</feature>
<dbReference type="PANTHER" id="PTHR15549:SF30">
    <property type="entry name" value="MID2 DOMAIN-CONTAINING PROTEIN"/>
    <property type="match status" value="1"/>
</dbReference>
<evidence type="ECO:0000313" key="9">
    <source>
        <dbReference type="Proteomes" id="UP001303115"/>
    </source>
</evidence>
<dbReference type="Proteomes" id="UP001303115">
    <property type="component" value="Unassembled WGS sequence"/>
</dbReference>
<keyword evidence="4 6" id="KW-0472">Membrane</keyword>
<gene>
    <name evidence="8" type="ORF">C8A01DRAFT_17809</name>
</gene>
<dbReference type="SUPFAM" id="SSF50630">
    <property type="entry name" value="Acid proteases"/>
    <property type="match status" value="1"/>
</dbReference>
<keyword evidence="3 6" id="KW-1133">Transmembrane helix</keyword>
<comment type="caution">
    <text evidence="8">The sequence shown here is derived from an EMBL/GenBank/DDBJ whole genome shotgun (WGS) entry which is preliminary data.</text>
</comment>
<feature type="compositionally biased region" description="Low complexity" evidence="5">
    <location>
        <begin position="465"/>
        <end position="485"/>
    </location>
</feature>
<reference evidence="9" key="1">
    <citation type="journal article" date="2023" name="Mol. Phylogenet. Evol.">
        <title>Genome-scale phylogeny and comparative genomics of the fungal order Sordariales.</title>
        <authorList>
            <person name="Hensen N."/>
            <person name="Bonometti L."/>
            <person name="Westerberg I."/>
            <person name="Brannstrom I.O."/>
            <person name="Guillou S."/>
            <person name="Cros-Aarteil S."/>
            <person name="Calhoun S."/>
            <person name="Haridas S."/>
            <person name="Kuo A."/>
            <person name="Mondo S."/>
            <person name="Pangilinan J."/>
            <person name="Riley R."/>
            <person name="LaButti K."/>
            <person name="Andreopoulos B."/>
            <person name="Lipzen A."/>
            <person name="Chen C."/>
            <person name="Yan M."/>
            <person name="Daum C."/>
            <person name="Ng V."/>
            <person name="Clum A."/>
            <person name="Steindorff A."/>
            <person name="Ohm R.A."/>
            <person name="Martin F."/>
            <person name="Silar P."/>
            <person name="Natvig D.O."/>
            <person name="Lalanne C."/>
            <person name="Gautier V."/>
            <person name="Ament-Velasquez S.L."/>
            <person name="Kruys A."/>
            <person name="Hutchinson M.I."/>
            <person name="Powell A.J."/>
            <person name="Barry K."/>
            <person name="Miller A.N."/>
            <person name="Grigoriev I.V."/>
            <person name="Debuchy R."/>
            <person name="Gladieux P."/>
            <person name="Hiltunen Thoren M."/>
            <person name="Johannesson H."/>
        </authorList>
    </citation>
    <scope>NUCLEOTIDE SEQUENCE [LARGE SCALE GENOMIC DNA]</scope>
    <source>
        <strain evidence="9">CBS 284.82</strain>
    </source>
</reference>
<keyword evidence="2 6" id="KW-0812">Transmembrane</keyword>
<dbReference type="InterPro" id="IPR021109">
    <property type="entry name" value="Peptidase_aspartic_dom_sf"/>
</dbReference>
<evidence type="ECO:0000256" key="7">
    <source>
        <dbReference type="SAM" id="SignalP"/>
    </source>
</evidence>
<evidence type="ECO:0000256" key="1">
    <source>
        <dbReference type="ARBA" id="ARBA00004167"/>
    </source>
</evidence>
<organism evidence="8 9">
    <name type="scientific">Parachaetomium inaequale</name>
    <dbReference type="NCBI Taxonomy" id="2588326"/>
    <lineage>
        <taxon>Eukaryota</taxon>
        <taxon>Fungi</taxon>
        <taxon>Dikarya</taxon>
        <taxon>Ascomycota</taxon>
        <taxon>Pezizomycotina</taxon>
        <taxon>Sordariomycetes</taxon>
        <taxon>Sordariomycetidae</taxon>
        <taxon>Sordariales</taxon>
        <taxon>Chaetomiaceae</taxon>
        <taxon>Parachaetomium</taxon>
    </lineage>
</organism>
<evidence type="ECO:0000256" key="2">
    <source>
        <dbReference type="ARBA" id="ARBA00022692"/>
    </source>
</evidence>
<feature type="compositionally biased region" description="Basic and acidic residues" evidence="5">
    <location>
        <begin position="576"/>
        <end position="592"/>
    </location>
</feature>
<keyword evidence="7" id="KW-0732">Signal</keyword>
<protein>
    <submittedName>
        <fullName evidence="8">Aspartic peptidase domain-containing protein</fullName>
    </submittedName>
</protein>
<feature type="region of interest" description="Disordered" evidence="5">
    <location>
        <begin position="464"/>
        <end position="488"/>
    </location>
</feature>
<feature type="chain" id="PRO_5042934150" evidence="7">
    <location>
        <begin position="16"/>
        <end position="618"/>
    </location>
</feature>
<accession>A0AAN6PBT9</accession>
<dbReference type="EMBL" id="MU854441">
    <property type="protein sequence ID" value="KAK4038064.1"/>
    <property type="molecule type" value="Genomic_DNA"/>
</dbReference>
<name>A0AAN6PBT9_9PEZI</name>
<dbReference type="AlphaFoldDB" id="A0AAN6PBT9"/>
<dbReference type="Gene3D" id="2.40.70.10">
    <property type="entry name" value="Acid Proteases"/>
    <property type="match status" value="1"/>
</dbReference>
<evidence type="ECO:0000256" key="4">
    <source>
        <dbReference type="ARBA" id="ARBA00023136"/>
    </source>
</evidence>
<evidence type="ECO:0000256" key="3">
    <source>
        <dbReference type="ARBA" id="ARBA00022989"/>
    </source>
</evidence>
<sequence>MRLLHLLVPVAAAAAETMQVAWTTDNGAGQRGAYGPDGPWQAIAVRVGNYSKMYSQPDGFGGEFAALWPSGGAVSKVLTRAAGGNYTTANSSTAAVTQVDMANWDDWMSGVVMNEYSRGVGVFDMVTLPNKMAFNGEPDFRTNATLLAVDNWMYWLPDGSNYSASVGILALGLPTAISPSVGQLSRGILQELKSQGGIASTSHGLHMGSVALEQPGSLVLGGYERNRALGSVGIFNFDPLSLPTFFLLDVFLGIQVGASPFTKPEDVGSLWQGIGDDEAAENLNKEIGFKAGTAIVIPNPEAPYIYLPSGNCEAAASRLPVTWNARLGLYLWNTDDPVYQRIVRSPAYLGFVFADRTATNITIKVPFHLLNLTPEPPLMPRPTPYFPCKARKSSSGYWMLGRAFLQAAFFGVNLERNVTYLAQAPGPAMEQSVVQTLRSDDETPQTNPIEDFERSWLPSWTVLQEADAPSSSETPSSSPSAEPSSGGNGALSMGSIVGIVVGVVAALAAAAVAAWIFWRRKAKAKATESAPSGTGDAGGWAVSAKGVTEMDGQGNIAELGKPNAHEMWSPPVTHELPTDEFARHEFPSHDLPTHGLPSPDFPVTEGQGGYDVPRPNAS</sequence>
<evidence type="ECO:0000256" key="6">
    <source>
        <dbReference type="SAM" id="Phobius"/>
    </source>
</evidence>
<proteinExistence type="predicted"/>
<feature type="signal peptide" evidence="7">
    <location>
        <begin position="1"/>
        <end position="15"/>
    </location>
</feature>
<dbReference type="PANTHER" id="PTHR15549">
    <property type="entry name" value="PAIRED IMMUNOGLOBULIN-LIKE TYPE 2 RECEPTOR"/>
    <property type="match status" value="1"/>
</dbReference>
<evidence type="ECO:0000256" key="5">
    <source>
        <dbReference type="SAM" id="MobiDB-lite"/>
    </source>
</evidence>
<evidence type="ECO:0000313" key="8">
    <source>
        <dbReference type="EMBL" id="KAK4038064.1"/>
    </source>
</evidence>
<dbReference type="GO" id="GO:0071944">
    <property type="term" value="C:cell periphery"/>
    <property type="evidence" value="ECO:0007669"/>
    <property type="project" value="UniProtKB-ARBA"/>
</dbReference>
<keyword evidence="9" id="KW-1185">Reference proteome</keyword>
<comment type="subcellular location">
    <subcellularLocation>
        <location evidence="1">Membrane</location>
        <topology evidence="1">Single-pass membrane protein</topology>
    </subcellularLocation>
</comment>
<dbReference type="GO" id="GO:0016020">
    <property type="term" value="C:membrane"/>
    <property type="evidence" value="ECO:0007669"/>
    <property type="project" value="UniProtKB-SubCell"/>
</dbReference>
<dbReference type="InterPro" id="IPR051694">
    <property type="entry name" value="Immunoregulatory_rcpt-like"/>
</dbReference>
<feature type="transmembrane region" description="Helical" evidence="6">
    <location>
        <begin position="493"/>
        <end position="518"/>
    </location>
</feature>